<feature type="transmembrane region" description="Helical" evidence="5">
    <location>
        <begin position="198"/>
        <end position="220"/>
    </location>
</feature>
<dbReference type="InterPro" id="IPR007688">
    <property type="entry name" value="Conjugal_tfr_TrbL/VirB6"/>
</dbReference>
<gene>
    <name evidence="6" type="ORF">ALO79_200231</name>
</gene>
<proteinExistence type="predicted"/>
<feature type="transmembrane region" description="Helical" evidence="5">
    <location>
        <begin position="142"/>
        <end position="163"/>
    </location>
</feature>
<feature type="transmembrane region" description="Helical" evidence="5">
    <location>
        <begin position="28"/>
        <end position="46"/>
    </location>
</feature>
<evidence type="ECO:0000256" key="4">
    <source>
        <dbReference type="ARBA" id="ARBA00023136"/>
    </source>
</evidence>
<keyword evidence="4 5" id="KW-0472">Membrane</keyword>
<evidence type="ECO:0008006" key="8">
    <source>
        <dbReference type="Google" id="ProtNLM"/>
    </source>
</evidence>
<organism evidence="6 7">
    <name type="scientific">Pseudomonas syringae pv. castaneae</name>
    <dbReference type="NCBI Taxonomy" id="264450"/>
    <lineage>
        <taxon>Bacteria</taxon>
        <taxon>Pseudomonadati</taxon>
        <taxon>Pseudomonadota</taxon>
        <taxon>Gammaproteobacteria</taxon>
        <taxon>Pseudomonadales</taxon>
        <taxon>Pseudomonadaceae</taxon>
        <taxon>Pseudomonas</taxon>
        <taxon>Pseudomonas syringae</taxon>
    </lineage>
</organism>
<dbReference type="EMBL" id="LJQD01000140">
    <property type="protein sequence ID" value="KPW97953.1"/>
    <property type="molecule type" value="Genomic_DNA"/>
</dbReference>
<dbReference type="Proteomes" id="UP000050381">
    <property type="component" value="Unassembled WGS sequence"/>
</dbReference>
<sequence>MEFTPVQTLYEFIDNALKLLLTTGIRNVMLALGTLIGTIWILNFTMRSMRWLVMGLNQSAQDIVYEIFKMAFIAGMAFNVGWYITTIVPFVTDAPAWMGGLLSGQSGSQVNQIDSMIATYSSTLIAMIKNQAFSLLKMDMSVLYTGGISIVLFILGGIPFLLAVVSTLLVIKAATTMLLALGPLFIAFALFDRTRQWFWGWVSQMAGFMLTQVLFSVVLAMEVAFINTAVLKDGKMDPSISGSISMFIFFAVFLVLVTELPNYAASIMGSSAAGAGVSGVVSKYSGIRTAARVANFARSKLPGNKIAG</sequence>
<protein>
    <recommendedName>
        <fullName evidence="8">VirB6</fullName>
    </recommendedName>
</protein>
<comment type="subcellular location">
    <subcellularLocation>
        <location evidence="1">Membrane</location>
        <topology evidence="1">Multi-pass membrane protein</topology>
    </subcellularLocation>
</comment>
<evidence type="ECO:0000313" key="6">
    <source>
        <dbReference type="EMBL" id="KPW97953.1"/>
    </source>
</evidence>
<feature type="transmembrane region" description="Helical" evidence="5">
    <location>
        <begin position="240"/>
        <end position="258"/>
    </location>
</feature>
<dbReference type="GO" id="GO:0030255">
    <property type="term" value="P:protein secretion by the type IV secretion system"/>
    <property type="evidence" value="ECO:0007669"/>
    <property type="project" value="InterPro"/>
</dbReference>
<dbReference type="PATRIC" id="fig|264450.4.peg.3382"/>
<evidence type="ECO:0000256" key="3">
    <source>
        <dbReference type="ARBA" id="ARBA00022989"/>
    </source>
</evidence>
<dbReference type="RefSeq" id="WP_004667085.1">
    <property type="nucleotide sequence ID" value="NZ_LIIH01000141.1"/>
</dbReference>
<comment type="caution">
    <text evidence="6">The sequence shown here is derived from an EMBL/GenBank/DDBJ whole genome shotgun (WGS) entry which is preliminary data.</text>
</comment>
<name>A0A0P9N6V8_PSESX</name>
<keyword evidence="2 5" id="KW-0812">Transmembrane</keyword>
<evidence type="ECO:0000313" key="7">
    <source>
        <dbReference type="Proteomes" id="UP000050381"/>
    </source>
</evidence>
<dbReference type="Pfam" id="PF04610">
    <property type="entry name" value="TrbL"/>
    <property type="match status" value="1"/>
</dbReference>
<evidence type="ECO:0000256" key="1">
    <source>
        <dbReference type="ARBA" id="ARBA00004141"/>
    </source>
</evidence>
<reference evidence="6 7" key="1">
    <citation type="submission" date="2015-09" db="EMBL/GenBank/DDBJ databases">
        <title>Genome announcement of multiple Pseudomonas syringae strains.</title>
        <authorList>
            <person name="Thakur S."/>
            <person name="Wang P.W."/>
            <person name="Gong Y."/>
            <person name="Weir B.S."/>
            <person name="Guttman D.S."/>
        </authorList>
    </citation>
    <scope>NUCLEOTIDE SEQUENCE [LARGE SCALE GENOMIC DNA]</scope>
    <source>
        <strain evidence="6 7">ICMP9419</strain>
    </source>
</reference>
<feature type="transmembrane region" description="Helical" evidence="5">
    <location>
        <begin position="169"/>
        <end position="191"/>
    </location>
</feature>
<dbReference type="GO" id="GO:0016020">
    <property type="term" value="C:membrane"/>
    <property type="evidence" value="ECO:0007669"/>
    <property type="project" value="UniProtKB-SubCell"/>
</dbReference>
<keyword evidence="3 5" id="KW-1133">Transmembrane helix</keyword>
<feature type="transmembrane region" description="Helical" evidence="5">
    <location>
        <begin position="67"/>
        <end position="92"/>
    </location>
</feature>
<accession>A0A0P9N6V8</accession>
<evidence type="ECO:0000256" key="2">
    <source>
        <dbReference type="ARBA" id="ARBA00022692"/>
    </source>
</evidence>
<evidence type="ECO:0000256" key="5">
    <source>
        <dbReference type="SAM" id="Phobius"/>
    </source>
</evidence>
<dbReference type="AlphaFoldDB" id="A0A0P9N6V8"/>